<reference evidence="10 11" key="1">
    <citation type="submission" date="2018-02" db="EMBL/GenBank/DDBJ databases">
        <title>Bacteriophage NCPPB3778 and a type I-E CRISPR drive the evolution of the US Biological Select Agent, Rathayibacter toxicus.</title>
        <authorList>
            <person name="Davis E.W.II."/>
            <person name="Tabima J.F."/>
            <person name="Weisberg A.J."/>
            <person name="Lopes L.D."/>
            <person name="Wiseman M.S."/>
            <person name="Wiseman M.S."/>
            <person name="Pupko T."/>
            <person name="Belcher M.S."/>
            <person name="Sechler A.J."/>
            <person name="Tancos M.A."/>
            <person name="Schroeder B.K."/>
            <person name="Murray T.D."/>
            <person name="Luster D.G."/>
            <person name="Schneider W.L."/>
            <person name="Rogers E."/>
            <person name="Andreote F.D."/>
            <person name="Grunwald N.J."/>
            <person name="Putnam M.L."/>
            <person name="Chang J.H."/>
        </authorList>
    </citation>
    <scope>NUCLEOTIDE SEQUENCE [LARGE SCALE GENOMIC DNA]</scope>
    <source>
        <strain evidence="9 11">AY1D6</strain>
        <strain evidence="8 10">AY1I9</strain>
    </source>
</reference>
<dbReference type="KEGG" id="rry:C1O28_08680"/>
<evidence type="ECO:0000256" key="6">
    <source>
        <dbReference type="ARBA" id="ARBA00030388"/>
    </source>
</evidence>
<evidence type="ECO:0000313" key="11">
    <source>
        <dbReference type="Proteomes" id="UP000239698"/>
    </source>
</evidence>
<evidence type="ECO:0000256" key="4">
    <source>
        <dbReference type="ARBA" id="ARBA00022759"/>
    </source>
</evidence>
<evidence type="ECO:0000313" key="8">
    <source>
        <dbReference type="EMBL" id="PPF16414.1"/>
    </source>
</evidence>
<keyword evidence="4" id="KW-0255">Endonuclease</keyword>
<name>A0ABD6WCM8_RATRA</name>
<sequence length="87" mass="10454">MRIIWSADAWEEYQEWLEPQRKKDLKKLNGFIKEIRRGSFYEGLGDPEPLKYELEGWYSRRITLADRLVYRVSDAGDLEIAQCRGHY</sequence>
<keyword evidence="5" id="KW-0378">Hydrolase</keyword>
<dbReference type="Pfam" id="PF06769">
    <property type="entry name" value="YoeB_toxin"/>
    <property type="match status" value="1"/>
</dbReference>
<organism evidence="8 10">
    <name type="scientific">Rathayibacter rathayi</name>
    <name type="common">Corynebacterium rathayi</name>
    <dbReference type="NCBI Taxonomy" id="33887"/>
    <lineage>
        <taxon>Bacteria</taxon>
        <taxon>Bacillati</taxon>
        <taxon>Actinomycetota</taxon>
        <taxon>Actinomycetes</taxon>
        <taxon>Micrococcales</taxon>
        <taxon>Microbacteriaceae</taxon>
        <taxon>Rathayibacter</taxon>
    </lineage>
</organism>
<accession>A0ABD6WCM8</accession>
<dbReference type="GO" id="GO:0016787">
    <property type="term" value="F:hydrolase activity"/>
    <property type="evidence" value="ECO:0007669"/>
    <property type="project" value="UniProtKB-KW"/>
</dbReference>
<evidence type="ECO:0000256" key="2">
    <source>
        <dbReference type="ARBA" id="ARBA00022649"/>
    </source>
</evidence>
<keyword evidence="3" id="KW-0540">Nuclease</keyword>
<keyword evidence="2" id="KW-1277">Toxin-antitoxin system</keyword>
<evidence type="ECO:0000313" key="10">
    <source>
        <dbReference type="Proteomes" id="UP000237881"/>
    </source>
</evidence>
<keyword evidence="11" id="KW-1185">Reference proteome</keyword>
<protein>
    <recommendedName>
        <fullName evidence="7">Endoribonuclease YoeB</fullName>
    </recommendedName>
    <alternativeName>
        <fullName evidence="6">Putative mRNA interferase YoeB</fullName>
    </alternativeName>
</protein>
<dbReference type="InterPro" id="IPR009614">
    <property type="entry name" value="YoeB_toxin"/>
</dbReference>
<dbReference type="Proteomes" id="UP000237881">
    <property type="component" value="Unassembled WGS sequence"/>
</dbReference>
<dbReference type="RefSeq" id="WP_097165581.1">
    <property type="nucleotide sequence ID" value="NZ_CP028129.1"/>
</dbReference>
<dbReference type="PANTHER" id="PTHR38039:SF1">
    <property type="entry name" value="TOXIN YOEB"/>
    <property type="match status" value="1"/>
</dbReference>
<dbReference type="EMBL" id="PSUL01000001">
    <property type="protein sequence ID" value="PPF16414.1"/>
    <property type="molecule type" value="Genomic_DNA"/>
</dbReference>
<dbReference type="NCBIfam" id="TIGR02116">
    <property type="entry name" value="toxin_Txe_YoeB"/>
    <property type="match status" value="1"/>
</dbReference>
<dbReference type="AlphaFoldDB" id="A0ABD6WCM8"/>
<dbReference type="GeneID" id="49820547"/>
<evidence type="ECO:0000256" key="3">
    <source>
        <dbReference type="ARBA" id="ARBA00022722"/>
    </source>
</evidence>
<dbReference type="GO" id="GO:0004519">
    <property type="term" value="F:endonuclease activity"/>
    <property type="evidence" value="ECO:0007669"/>
    <property type="project" value="UniProtKB-KW"/>
</dbReference>
<dbReference type="Proteomes" id="UP000239698">
    <property type="component" value="Unassembled WGS sequence"/>
</dbReference>
<dbReference type="Gene3D" id="3.30.2310.20">
    <property type="entry name" value="RelE-like"/>
    <property type="match status" value="1"/>
</dbReference>
<proteinExistence type="inferred from homology"/>
<dbReference type="SUPFAM" id="SSF143011">
    <property type="entry name" value="RelE-like"/>
    <property type="match status" value="1"/>
</dbReference>
<dbReference type="EMBL" id="PSVT01000001">
    <property type="protein sequence ID" value="PPH79926.1"/>
    <property type="molecule type" value="Genomic_DNA"/>
</dbReference>
<comment type="similarity">
    <text evidence="1">Belongs to the YoeB family.</text>
</comment>
<evidence type="ECO:0000313" key="9">
    <source>
        <dbReference type="EMBL" id="PPH79926.1"/>
    </source>
</evidence>
<evidence type="ECO:0000256" key="1">
    <source>
        <dbReference type="ARBA" id="ARBA00008172"/>
    </source>
</evidence>
<dbReference type="PANTHER" id="PTHR38039">
    <property type="entry name" value="TOXIN YOEB"/>
    <property type="match status" value="1"/>
</dbReference>
<evidence type="ECO:0000256" key="7">
    <source>
        <dbReference type="ARBA" id="ARBA00050056"/>
    </source>
</evidence>
<comment type="caution">
    <text evidence="8">The sequence shown here is derived from an EMBL/GenBank/DDBJ whole genome shotgun (WGS) entry which is preliminary data.</text>
</comment>
<evidence type="ECO:0000256" key="5">
    <source>
        <dbReference type="ARBA" id="ARBA00022801"/>
    </source>
</evidence>
<dbReference type="InterPro" id="IPR035093">
    <property type="entry name" value="RelE/ParE_toxin_dom_sf"/>
</dbReference>
<gene>
    <name evidence="8" type="ORF">C5C04_01155</name>
    <name evidence="9" type="ORF">C5C40_01160</name>
</gene>